<gene>
    <name evidence="4" type="ORF">ACFOZ1_03825</name>
</gene>
<comment type="similarity">
    <text evidence="1">Belongs to the metallo-dependent hydrolases superfamily. TatD-type hydrolase family.</text>
</comment>
<evidence type="ECO:0000256" key="2">
    <source>
        <dbReference type="ARBA" id="ARBA00022723"/>
    </source>
</evidence>
<dbReference type="GO" id="GO:0016787">
    <property type="term" value="F:hydrolase activity"/>
    <property type="evidence" value="ECO:0007669"/>
    <property type="project" value="UniProtKB-KW"/>
</dbReference>
<dbReference type="EMBL" id="JBHSDV010000001">
    <property type="protein sequence ID" value="MFC4386934.1"/>
    <property type="molecule type" value="Genomic_DNA"/>
</dbReference>
<dbReference type="Gene3D" id="3.20.20.140">
    <property type="entry name" value="Metal-dependent hydrolases"/>
    <property type="match status" value="1"/>
</dbReference>
<name>A0ABV8VRW1_9BACI</name>
<accession>A0ABV8VRW1</accession>
<keyword evidence="2" id="KW-0479">Metal-binding</keyword>
<evidence type="ECO:0000313" key="5">
    <source>
        <dbReference type="Proteomes" id="UP001595880"/>
    </source>
</evidence>
<dbReference type="InterPro" id="IPR032466">
    <property type="entry name" value="Metal_Hydrolase"/>
</dbReference>
<proteinExistence type="inferred from homology"/>
<dbReference type="PIRSF" id="PIRSF005902">
    <property type="entry name" value="DNase_TatD"/>
    <property type="match status" value="1"/>
</dbReference>
<dbReference type="SUPFAM" id="SSF51556">
    <property type="entry name" value="Metallo-dependent hydrolases"/>
    <property type="match status" value="1"/>
</dbReference>
<dbReference type="InterPro" id="IPR001130">
    <property type="entry name" value="TatD-like"/>
</dbReference>
<keyword evidence="3 4" id="KW-0378">Hydrolase</keyword>
<dbReference type="CDD" id="cd01310">
    <property type="entry name" value="TatD_DNAse"/>
    <property type="match status" value="1"/>
</dbReference>
<dbReference type="RefSeq" id="WP_390196084.1">
    <property type="nucleotide sequence ID" value="NZ_JBHSDV010000001.1"/>
</dbReference>
<dbReference type="PANTHER" id="PTHR46317">
    <property type="entry name" value="HYDROLASE OF PHP SUPERFAMILY-RELATED PROTEIN"/>
    <property type="match status" value="1"/>
</dbReference>
<dbReference type="Proteomes" id="UP001595880">
    <property type="component" value="Unassembled WGS sequence"/>
</dbReference>
<protein>
    <submittedName>
        <fullName evidence="4">TatD family hydrolase</fullName>
    </submittedName>
</protein>
<comment type="caution">
    <text evidence="4">The sequence shown here is derived from an EMBL/GenBank/DDBJ whole genome shotgun (WGS) entry which is preliminary data.</text>
</comment>
<reference evidence="5" key="1">
    <citation type="journal article" date="2019" name="Int. J. Syst. Evol. Microbiol.">
        <title>The Global Catalogue of Microorganisms (GCM) 10K type strain sequencing project: providing services to taxonomists for standard genome sequencing and annotation.</title>
        <authorList>
            <consortium name="The Broad Institute Genomics Platform"/>
            <consortium name="The Broad Institute Genome Sequencing Center for Infectious Disease"/>
            <person name="Wu L."/>
            <person name="Ma J."/>
        </authorList>
    </citation>
    <scope>NUCLEOTIDE SEQUENCE [LARGE SCALE GENOMIC DNA]</scope>
    <source>
        <strain evidence="5">KACC 14058</strain>
    </source>
</reference>
<dbReference type="Pfam" id="PF01026">
    <property type="entry name" value="TatD_DNase"/>
    <property type="match status" value="1"/>
</dbReference>
<organism evidence="4 5">
    <name type="scientific">Gracilibacillus marinus</name>
    <dbReference type="NCBI Taxonomy" id="630535"/>
    <lineage>
        <taxon>Bacteria</taxon>
        <taxon>Bacillati</taxon>
        <taxon>Bacillota</taxon>
        <taxon>Bacilli</taxon>
        <taxon>Bacillales</taxon>
        <taxon>Bacillaceae</taxon>
        <taxon>Gracilibacillus</taxon>
    </lineage>
</organism>
<evidence type="ECO:0000313" key="4">
    <source>
        <dbReference type="EMBL" id="MFC4386934.1"/>
    </source>
</evidence>
<evidence type="ECO:0000256" key="3">
    <source>
        <dbReference type="ARBA" id="ARBA00022801"/>
    </source>
</evidence>
<sequence>MYDAHIHLDWYPDEEQDAIIQDLKKQCIKGVVAVSSDLISCKKVLELSNKTANIFPALGWHPEQPLPSQIELNAIMNLIRKHHKEIVAIGEVGLPYYLKQENSSIQLSDYKRIISEFFQLAKQYELPIVLHAIYEDATVICDLLEKFDVKKAHFHWFKGSKDIMKRMIQRGYRISITPDCMYEEEIKEIVAFYPLELMMVETDGPWQFEGPREKSTHPYMIKDVIAQIARIKKIEREVVIDTVTRNTEEFYKLN</sequence>
<dbReference type="PANTHER" id="PTHR46317:SF1">
    <property type="entry name" value="HYDROLASE, TATD FAMILY"/>
    <property type="match status" value="1"/>
</dbReference>
<keyword evidence="5" id="KW-1185">Reference proteome</keyword>
<evidence type="ECO:0000256" key="1">
    <source>
        <dbReference type="ARBA" id="ARBA00009275"/>
    </source>
</evidence>